<keyword evidence="1" id="KW-0175">Coiled coil</keyword>
<feature type="coiled-coil region" evidence="1">
    <location>
        <begin position="48"/>
        <end position="110"/>
    </location>
</feature>
<sequence>MDVLAILDKLDTYLSECSRLPLVGKLMVDEEEVFALIDDLRAAIPQELEQARWLLRERERILQEARREAEEIIKDAQGQIASLASESAIAKEARIQAEELMEKAREVAKEINLGAREYADEIMKKVEDLLTEMLETVRAGRRELAVEKDKTTGGPQPETVSAVASTGDEVGPGDDEEDGEYDDEDFVPPAKSPRKRGKGKGRGRD</sequence>
<feature type="region of interest" description="Disordered" evidence="2">
    <location>
        <begin position="145"/>
        <end position="205"/>
    </location>
</feature>
<evidence type="ECO:0000256" key="1">
    <source>
        <dbReference type="SAM" id="Coils"/>
    </source>
</evidence>
<dbReference type="EMBL" id="CP062796">
    <property type="protein sequence ID" value="QUL98356.1"/>
    <property type="molecule type" value="Genomic_DNA"/>
</dbReference>
<evidence type="ECO:0000313" key="3">
    <source>
        <dbReference type="EMBL" id="QUL98356.1"/>
    </source>
</evidence>
<organism evidence="3">
    <name type="scientific">Candidatus Fermentithermobacillus carboniphilus</name>
    <dbReference type="NCBI Taxonomy" id="3085328"/>
    <lineage>
        <taxon>Bacteria</taxon>
        <taxon>Bacillati</taxon>
        <taxon>Bacillota</taxon>
        <taxon>Candidatus Fermentithermobacillia</taxon>
        <taxon>Candidatus Fermentithermobacillales</taxon>
        <taxon>Candidatus Fermentithermobacillaceae</taxon>
        <taxon>Candidatus Fermentithermobacillus</taxon>
    </lineage>
</organism>
<reference evidence="3" key="1">
    <citation type="submission" date="2020-10" db="EMBL/GenBank/DDBJ databases">
        <authorList>
            <person name="Kadnikov V."/>
            <person name="Beletsky A.V."/>
            <person name="Mardanov A.V."/>
            <person name="Karnachuk O.V."/>
            <person name="Ravin N.V."/>
        </authorList>
    </citation>
    <scope>NUCLEOTIDE SEQUENCE</scope>
    <source>
        <strain evidence="3">Bu02</strain>
    </source>
</reference>
<accession>A0AAT9LB81</accession>
<dbReference type="KEGG" id="fcz:IMF26_10100"/>
<dbReference type="AlphaFoldDB" id="A0AAT9LB81"/>
<gene>
    <name evidence="3" type="ORF">IMF26_10100</name>
</gene>
<protein>
    <submittedName>
        <fullName evidence="3">ATPase</fullName>
    </submittedName>
</protein>
<name>A0AAT9LB81_9FIRM</name>
<proteinExistence type="predicted"/>
<evidence type="ECO:0000256" key="2">
    <source>
        <dbReference type="SAM" id="MobiDB-lite"/>
    </source>
</evidence>
<feature type="compositionally biased region" description="Basic residues" evidence="2">
    <location>
        <begin position="192"/>
        <end position="205"/>
    </location>
</feature>
<feature type="compositionally biased region" description="Acidic residues" evidence="2">
    <location>
        <begin position="171"/>
        <end position="186"/>
    </location>
</feature>
<reference evidence="3" key="2">
    <citation type="journal article" date="2023" name="Biology">
        <title>Prokaryotic Life Associated with Coal-Fire Gas Vents Revealed by Metagenomics.</title>
        <authorList>
            <person name="Kadnikov V.V."/>
            <person name="Mardanov A.V."/>
            <person name="Beletsky A.V."/>
            <person name="Karnachuk O.V."/>
            <person name="Ravin N.V."/>
        </authorList>
    </citation>
    <scope>NUCLEOTIDE SEQUENCE</scope>
    <source>
        <strain evidence="3">Bu02</strain>
    </source>
</reference>